<dbReference type="Proteomes" id="UP001354709">
    <property type="component" value="Unassembled WGS sequence"/>
</dbReference>
<comment type="caution">
    <text evidence="1">The sequence shown here is derived from an EMBL/GenBank/DDBJ whole genome shotgun (WGS) entry which is preliminary data.</text>
</comment>
<accession>A0ABU7QCL2</accession>
<organism evidence="1 2">
    <name type="scientific">Streptomyces asiaticus subsp. ignotus</name>
    <dbReference type="NCBI Taxonomy" id="3098222"/>
    <lineage>
        <taxon>Bacteria</taxon>
        <taxon>Bacillati</taxon>
        <taxon>Actinomycetota</taxon>
        <taxon>Actinomycetes</taxon>
        <taxon>Kitasatosporales</taxon>
        <taxon>Streptomycetaceae</taxon>
        <taxon>Streptomyces</taxon>
        <taxon>Streptomyces violaceusniger group</taxon>
    </lineage>
</organism>
<evidence type="ECO:0000313" key="2">
    <source>
        <dbReference type="Proteomes" id="UP001354709"/>
    </source>
</evidence>
<dbReference type="RefSeq" id="WP_330816435.1">
    <property type="nucleotide sequence ID" value="NZ_JAZBJO010000066.1"/>
</dbReference>
<reference evidence="1 2" key="1">
    <citation type="submission" date="2023-11" db="EMBL/GenBank/DDBJ databases">
        <title>30 novel species of actinomycetes from the DSMZ collection.</title>
        <authorList>
            <person name="Nouioui I."/>
        </authorList>
    </citation>
    <scope>NUCLEOTIDE SEQUENCE [LARGE SCALE GENOMIC DNA]</scope>
    <source>
        <strain evidence="1 2">DSM 41524</strain>
    </source>
</reference>
<keyword evidence="2" id="KW-1185">Reference proteome</keyword>
<protein>
    <submittedName>
        <fullName evidence="1">Uncharacterized protein</fullName>
    </submittedName>
</protein>
<name>A0ABU7QCL2_9ACTN</name>
<gene>
    <name evidence="1" type="ORF">V2J94_46275</name>
</gene>
<dbReference type="EMBL" id="JAZBJO010000066">
    <property type="protein sequence ID" value="MEE4599136.1"/>
    <property type="molecule type" value="Genomic_DNA"/>
</dbReference>
<sequence length="155" mass="16988">MRSTRPSRTAKESRPAARRLINAAAQEHHRFGGIIASVRQARNLLADPTLNVFENKEAFLFCNSDRAKALCYPGRGGKNEVPSLDRCKVNCANIARTDTHARQLRDAADSLGRQAASGLVPEPLADRLQERAQVMAELADQHDNERVMAGTGAEL</sequence>
<evidence type="ECO:0000313" key="1">
    <source>
        <dbReference type="EMBL" id="MEE4599136.1"/>
    </source>
</evidence>
<proteinExistence type="predicted"/>